<evidence type="ECO:0000256" key="1">
    <source>
        <dbReference type="ARBA" id="ARBA00008056"/>
    </source>
</evidence>
<dbReference type="GO" id="GO:0016491">
    <property type="term" value="F:oxidoreductase activity"/>
    <property type="evidence" value="ECO:0007669"/>
    <property type="project" value="UniProtKB-KW"/>
</dbReference>
<name>A0AB34KIR7_9PEZI</name>
<dbReference type="InterPro" id="IPR005123">
    <property type="entry name" value="Oxoglu/Fe-dep_dioxygenase_dom"/>
</dbReference>
<organism evidence="4 5">
    <name type="scientific">Cladosporium halotolerans</name>
    <dbReference type="NCBI Taxonomy" id="1052096"/>
    <lineage>
        <taxon>Eukaryota</taxon>
        <taxon>Fungi</taxon>
        <taxon>Dikarya</taxon>
        <taxon>Ascomycota</taxon>
        <taxon>Pezizomycotina</taxon>
        <taxon>Dothideomycetes</taxon>
        <taxon>Dothideomycetidae</taxon>
        <taxon>Cladosporiales</taxon>
        <taxon>Cladosporiaceae</taxon>
        <taxon>Cladosporium</taxon>
    </lineage>
</organism>
<comment type="caution">
    <text evidence="4">The sequence shown here is derived from an EMBL/GenBank/DDBJ whole genome shotgun (WGS) entry which is preliminary data.</text>
</comment>
<dbReference type="RefSeq" id="XP_069226265.1">
    <property type="nucleotide sequence ID" value="XM_069376604.1"/>
</dbReference>
<evidence type="ECO:0000259" key="3">
    <source>
        <dbReference type="PROSITE" id="PS51471"/>
    </source>
</evidence>
<evidence type="ECO:0000313" key="4">
    <source>
        <dbReference type="EMBL" id="KAL1583158.1"/>
    </source>
</evidence>
<dbReference type="EMBL" id="JAAQHG020000038">
    <property type="protein sequence ID" value="KAL1583158.1"/>
    <property type="molecule type" value="Genomic_DNA"/>
</dbReference>
<proteinExistence type="inferred from homology"/>
<dbReference type="InterPro" id="IPR050231">
    <property type="entry name" value="Iron_ascorbate_oxido_reductase"/>
</dbReference>
<evidence type="ECO:0000313" key="5">
    <source>
        <dbReference type="Proteomes" id="UP000803884"/>
    </source>
</evidence>
<dbReference type="PANTHER" id="PTHR47990">
    <property type="entry name" value="2-OXOGLUTARATE (2OG) AND FE(II)-DEPENDENT OXYGENASE SUPERFAMILY PROTEIN-RELATED"/>
    <property type="match status" value="1"/>
</dbReference>
<gene>
    <name evidence="4" type="ORF">WHR41_08000</name>
</gene>
<dbReference type="InterPro" id="IPR026992">
    <property type="entry name" value="DIOX_N"/>
</dbReference>
<dbReference type="AlphaFoldDB" id="A0AB34KIR7"/>
<dbReference type="InterPro" id="IPR027443">
    <property type="entry name" value="IPNS-like_sf"/>
</dbReference>
<keyword evidence="5" id="KW-1185">Reference proteome</keyword>
<feature type="domain" description="Fe2OG dioxygenase" evidence="3">
    <location>
        <begin position="181"/>
        <end position="296"/>
    </location>
</feature>
<dbReference type="Proteomes" id="UP000803884">
    <property type="component" value="Unassembled WGS sequence"/>
</dbReference>
<dbReference type="Pfam" id="PF03171">
    <property type="entry name" value="2OG-FeII_Oxy"/>
    <property type="match status" value="1"/>
</dbReference>
<evidence type="ECO:0000256" key="2">
    <source>
        <dbReference type="RuleBase" id="RU003682"/>
    </source>
</evidence>
<reference evidence="4 5" key="1">
    <citation type="journal article" date="2020" name="Microbiol. Resour. Announc.">
        <title>Draft Genome Sequence of a Cladosporium Species Isolated from the Mesophotic Ascidian Didemnum maculosum.</title>
        <authorList>
            <person name="Gioti A."/>
            <person name="Siaperas R."/>
            <person name="Nikolaivits E."/>
            <person name="Le Goff G."/>
            <person name="Ouazzani J."/>
            <person name="Kotoulas G."/>
            <person name="Topakas E."/>
        </authorList>
    </citation>
    <scope>NUCLEOTIDE SEQUENCE [LARGE SCALE GENOMIC DNA]</scope>
    <source>
        <strain evidence="4 5">TM138-S3</strain>
    </source>
</reference>
<keyword evidence="2" id="KW-0479">Metal-binding</keyword>
<protein>
    <recommendedName>
        <fullName evidence="3">Fe2OG dioxygenase domain-containing protein</fullName>
    </recommendedName>
</protein>
<keyword evidence="2" id="KW-0408">Iron</keyword>
<dbReference type="PROSITE" id="PS51471">
    <property type="entry name" value="FE2OG_OXY"/>
    <property type="match status" value="1"/>
</dbReference>
<sequence>MTTSFSSLPIIDLGVLSAQSPSPSDLLELSKDLYNVFATTGFAYLINPPLSFSHEDVFGLASEFFSLPQSEKMELAKQTFSKQNKNTYRGYFPTQPGQQDNLKEGLEVGPKAPLPQHPSNRPRKFNLAESNVWPSAASFQPTRERLETFYSELQSLSSTMLSLLAVSLNKPADHFAHYLTDSLSTLRLLHYPPQPSAASDSSNQDAKLCCTPHTDSGILTLLHQDPTGGLEVLNSAGDWVPAPYVPGSIVVNIGDLLAQVSGGKFVATKHRVRTNSGGANAGEGMGRFSVPFFFEPGEACVVKSVDGDDAVVYGEYVRRKMGTWVEYQDDEPEPVLEERVGATAVEAC</sequence>
<dbReference type="SUPFAM" id="SSF51197">
    <property type="entry name" value="Clavaminate synthase-like"/>
    <property type="match status" value="1"/>
</dbReference>
<dbReference type="PRINTS" id="PR00682">
    <property type="entry name" value="IPNSYNTHASE"/>
</dbReference>
<dbReference type="Gene3D" id="2.60.120.330">
    <property type="entry name" value="B-lactam Antibiotic, Isopenicillin N Synthase, Chain"/>
    <property type="match status" value="1"/>
</dbReference>
<dbReference type="Pfam" id="PF14226">
    <property type="entry name" value="DIOX_N"/>
    <property type="match status" value="1"/>
</dbReference>
<dbReference type="InterPro" id="IPR044861">
    <property type="entry name" value="IPNS-like_FE2OG_OXY"/>
</dbReference>
<dbReference type="GO" id="GO:0044283">
    <property type="term" value="P:small molecule biosynthetic process"/>
    <property type="evidence" value="ECO:0007669"/>
    <property type="project" value="UniProtKB-ARBA"/>
</dbReference>
<accession>A0AB34KIR7</accession>
<dbReference type="GeneID" id="96009442"/>
<comment type="similarity">
    <text evidence="1 2">Belongs to the iron/ascorbate-dependent oxidoreductase family.</text>
</comment>
<keyword evidence="2" id="KW-0560">Oxidoreductase</keyword>
<dbReference type="GO" id="GO:0046872">
    <property type="term" value="F:metal ion binding"/>
    <property type="evidence" value="ECO:0007669"/>
    <property type="project" value="UniProtKB-KW"/>
</dbReference>